<dbReference type="EMBL" id="MJAT01000039">
    <property type="protein sequence ID" value="OEH84303.1"/>
    <property type="molecule type" value="Genomic_DNA"/>
</dbReference>
<dbReference type="RefSeq" id="WP_069703286.1">
    <property type="nucleotide sequence ID" value="NZ_MJAT01000039.1"/>
</dbReference>
<gene>
    <name evidence="3" type="ORF">BHU72_10845</name>
</gene>
<comment type="caution">
    <text evidence="3">The sequence shown here is derived from an EMBL/GenBank/DDBJ whole genome shotgun (WGS) entry which is preliminary data.</text>
</comment>
<proteinExistence type="predicted"/>
<evidence type="ECO:0000259" key="1">
    <source>
        <dbReference type="Pfam" id="PF02625"/>
    </source>
</evidence>
<sequence>MITFYEELYSMLKRGDSFVLTSIVRRRGSAPRNTGAKMAVKQDGSIIGTIGGGSLEGQVQGLAPTLWDTSFPMLKHFDLTSPNAKERRMICGGSVDVLLQFINAKNPAHLTVFEKIVTSLKGKKTVSLYHLLPITGTEISQDSLVLQVGNPAEMPVLKADAYWVDSIVPNPTVYIFGAGHVSQKLAPVLKTIGFDVVVVDDRPEYANSTLFPTSQTIVVPSLEDFSREITICDGCYVIIVTRGHLYDMAVLQQVIASDACYIGMIGSHRKKQVIYQALIEDGIAQEELEKVTCPVGLSIGAETPEEIAISIAAELIAKKSEMQKVSIQ</sequence>
<dbReference type="PANTHER" id="PTHR30388:SF6">
    <property type="entry name" value="XANTHINE DEHYDROGENASE SUBUNIT A-RELATED"/>
    <property type="match status" value="1"/>
</dbReference>
<name>A0A1E5L2N8_9FIRM</name>
<protein>
    <recommendedName>
        <fullName evidence="5">Xanthine dehydrogenase</fullName>
    </recommendedName>
</protein>
<dbReference type="Proteomes" id="UP000095255">
    <property type="component" value="Unassembled WGS sequence"/>
</dbReference>
<dbReference type="Gene3D" id="3.40.50.720">
    <property type="entry name" value="NAD(P)-binding Rossmann-like Domain"/>
    <property type="match status" value="1"/>
</dbReference>
<evidence type="ECO:0008006" key="5">
    <source>
        <dbReference type="Google" id="ProtNLM"/>
    </source>
</evidence>
<dbReference type="STRING" id="1390249.BHU72_10845"/>
<dbReference type="InterPro" id="IPR036291">
    <property type="entry name" value="NAD(P)-bd_dom_sf"/>
</dbReference>
<dbReference type="PANTHER" id="PTHR30388">
    <property type="entry name" value="ALDEHYDE OXIDOREDUCTASE MOLYBDENUM COFACTOR ASSEMBLY PROTEIN"/>
    <property type="match status" value="1"/>
</dbReference>
<organism evidence="3 4">
    <name type="scientific">Desulfuribacillus stibiiarsenatis</name>
    <dbReference type="NCBI Taxonomy" id="1390249"/>
    <lineage>
        <taxon>Bacteria</taxon>
        <taxon>Bacillati</taxon>
        <taxon>Bacillota</taxon>
        <taxon>Desulfuribacillia</taxon>
        <taxon>Desulfuribacillales</taxon>
        <taxon>Desulfuribacillaceae</taxon>
        <taxon>Desulfuribacillus</taxon>
    </lineage>
</organism>
<dbReference type="Pfam" id="PF02625">
    <property type="entry name" value="XdhC_CoxI"/>
    <property type="match status" value="1"/>
</dbReference>
<dbReference type="InterPro" id="IPR052698">
    <property type="entry name" value="MoCofactor_Util/Proc"/>
</dbReference>
<dbReference type="SUPFAM" id="SSF51735">
    <property type="entry name" value="NAD(P)-binding Rossmann-fold domains"/>
    <property type="match status" value="1"/>
</dbReference>
<dbReference type="AlphaFoldDB" id="A0A1E5L2N8"/>
<evidence type="ECO:0000313" key="3">
    <source>
        <dbReference type="EMBL" id="OEH84303.1"/>
    </source>
</evidence>
<reference evidence="3 4" key="1">
    <citation type="submission" date="2016-09" db="EMBL/GenBank/DDBJ databases">
        <title>Desulfuribacillus arsenicus sp. nov., an obligately anaerobic, dissimilatory arsenic- and antimonate-reducing bacterium isolated from anoxic sediments.</title>
        <authorList>
            <person name="Abin C.A."/>
            <person name="Hollibaugh J.T."/>
        </authorList>
    </citation>
    <scope>NUCLEOTIDE SEQUENCE [LARGE SCALE GENOMIC DNA]</scope>
    <source>
        <strain evidence="3 4">MLFW-2</strain>
    </source>
</reference>
<accession>A0A1E5L2N8</accession>
<feature type="domain" description="XdhC Rossmann" evidence="2">
    <location>
        <begin position="173"/>
        <end position="315"/>
    </location>
</feature>
<dbReference type="Pfam" id="PF13478">
    <property type="entry name" value="XdhC_C"/>
    <property type="match status" value="1"/>
</dbReference>
<feature type="domain" description="XdhC- CoxI" evidence="1">
    <location>
        <begin position="12"/>
        <end position="77"/>
    </location>
</feature>
<evidence type="ECO:0000313" key="4">
    <source>
        <dbReference type="Proteomes" id="UP000095255"/>
    </source>
</evidence>
<keyword evidence="4" id="KW-1185">Reference proteome</keyword>
<evidence type="ECO:0000259" key="2">
    <source>
        <dbReference type="Pfam" id="PF13478"/>
    </source>
</evidence>
<dbReference type="InterPro" id="IPR003777">
    <property type="entry name" value="XdhC_CoxI"/>
</dbReference>
<dbReference type="InterPro" id="IPR027051">
    <property type="entry name" value="XdhC_Rossmann_dom"/>
</dbReference>